<dbReference type="AlphaFoldDB" id="A0A7L0WUV5"/>
<feature type="domain" description="Ig-like" evidence="6">
    <location>
        <begin position="143"/>
        <end position="230"/>
    </location>
</feature>
<comment type="caution">
    <text evidence="7">The sequence shown here is derived from an EMBL/GenBank/DDBJ whole genome shotgun (WGS) entry which is preliminary data.</text>
</comment>
<evidence type="ECO:0000256" key="5">
    <source>
        <dbReference type="SAM" id="SignalP"/>
    </source>
</evidence>
<keyword evidence="2 4" id="KW-0472">Membrane</keyword>
<reference evidence="7 8" key="1">
    <citation type="submission" date="2019-09" db="EMBL/GenBank/DDBJ databases">
        <title>Bird 10,000 Genomes (B10K) Project - Family phase.</title>
        <authorList>
            <person name="Zhang G."/>
        </authorList>
    </citation>
    <scope>NUCLEOTIDE SEQUENCE [LARGE SCALE GENOMIC DNA]</scope>
    <source>
        <strain evidence="7">B10K-DU-001-39</strain>
        <tissue evidence="7">Muscle</tissue>
    </source>
</reference>
<dbReference type="InterPro" id="IPR013783">
    <property type="entry name" value="Ig-like_fold"/>
</dbReference>
<evidence type="ECO:0000313" key="8">
    <source>
        <dbReference type="Proteomes" id="UP000562322"/>
    </source>
</evidence>
<dbReference type="GO" id="GO:0001817">
    <property type="term" value="P:regulation of cytokine production"/>
    <property type="evidence" value="ECO:0007669"/>
    <property type="project" value="TreeGrafter"/>
</dbReference>
<feature type="non-terminal residue" evidence="7">
    <location>
        <position position="1"/>
    </location>
</feature>
<keyword evidence="5" id="KW-0732">Signal</keyword>
<dbReference type="OrthoDB" id="10055806at2759"/>
<comment type="subcellular location">
    <subcellularLocation>
        <location evidence="1">Membrane</location>
    </subcellularLocation>
</comment>
<dbReference type="PROSITE" id="PS50835">
    <property type="entry name" value="IG_LIKE"/>
    <property type="match status" value="2"/>
</dbReference>
<keyword evidence="4" id="KW-0812">Transmembrane</keyword>
<gene>
    <name evidence="7" type="primary">Icoslg</name>
    <name evidence="7" type="ORF">ALELAT_R11792</name>
</gene>
<evidence type="ECO:0000256" key="1">
    <source>
        <dbReference type="ARBA" id="ARBA00004370"/>
    </source>
</evidence>
<feature type="transmembrane region" description="Helical" evidence="4">
    <location>
        <begin position="259"/>
        <end position="279"/>
    </location>
</feature>
<dbReference type="InterPro" id="IPR050504">
    <property type="entry name" value="IgSF_BTN/MOG"/>
</dbReference>
<feature type="domain" description="Ig-like" evidence="6">
    <location>
        <begin position="30"/>
        <end position="135"/>
    </location>
</feature>
<dbReference type="GO" id="GO:0009897">
    <property type="term" value="C:external side of plasma membrane"/>
    <property type="evidence" value="ECO:0007669"/>
    <property type="project" value="TreeGrafter"/>
</dbReference>
<dbReference type="Pfam" id="PF22705">
    <property type="entry name" value="C2-set_3"/>
    <property type="match status" value="1"/>
</dbReference>
<dbReference type="Pfam" id="PF07686">
    <property type="entry name" value="V-set"/>
    <property type="match status" value="1"/>
</dbReference>
<dbReference type="GO" id="GO:0050852">
    <property type="term" value="P:T cell receptor signaling pathway"/>
    <property type="evidence" value="ECO:0007669"/>
    <property type="project" value="TreeGrafter"/>
</dbReference>
<feature type="signal peptide" evidence="5">
    <location>
        <begin position="1"/>
        <end position="20"/>
    </location>
</feature>
<dbReference type="GO" id="GO:0005102">
    <property type="term" value="F:signaling receptor binding"/>
    <property type="evidence" value="ECO:0007669"/>
    <property type="project" value="TreeGrafter"/>
</dbReference>
<organism evidence="7 8">
    <name type="scientific">Alectura lathami</name>
    <name type="common">Australian brush turkey</name>
    <dbReference type="NCBI Taxonomy" id="81907"/>
    <lineage>
        <taxon>Eukaryota</taxon>
        <taxon>Metazoa</taxon>
        <taxon>Chordata</taxon>
        <taxon>Craniata</taxon>
        <taxon>Vertebrata</taxon>
        <taxon>Euteleostomi</taxon>
        <taxon>Archelosauria</taxon>
        <taxon>Archosauria</taxon>
        <taxon>Dinosauria</taxon>
        <taxon>Saurischia</taxon>
        <taxon>Theropoda</taxon>
        <taxon>Coelurosauria</taxon>
        <taxon>Aves</taxon>
        <taxon>Neognathae</taxon>
        <taxon>Galloanserae</taxon>
        <taxon>Galliformes</taxon>
        <taxon>Megapodiidae</taxon>
        <taxon>Alectura</taxon>
    </lineage>
</organism>
<evidence type="ECO:0000256" key="3">
    <source>
        <dbReference type="ARBA" id="ARBA00023319"/>
    </source>
</evidence>
<dbReference type="Proteomes" id="UP000562322">
    <property type="component" value="Unassembled WGS sequence"/>
</dbReference>
<sequence length="290" mass="32718">FCFSYGFLLLCVHILRAATAAEEIIISELGDNATLSCIYPGRKFSLNSLRVYWQIADDQEHCSVVHAMISGQDNESEQCIHFKNRTQLLWDRLRDGDFSLLLLNVSQMDNHTYRCVVLETAEYTRLIYETQVVLSLAAGYSQPILSGPMRNSNSTGEEVTFSCRSDNGYPEPNVYWINRTNNSHLHPSELNITRHADGTYSVFSTLKVKATPDMQIECSIENKILQKNISANYAQEKQSDGSSTESHKDLAKSGRGAQAAGIVFIVILMALLTVLTCWLRRRRSSKLESY</sequence>
<dbReference type="PANTHER" id="PTHR24100">
    <property type="entry name" value="BUTYROPHILIN"/>
    <property type="match status" value="1"/>
</dbReference>
<keyword evidence="4" id="KW-1133">Transmembrane helix</keyword>
<evidence type="ECO:0000259" key="6">
    <source>
        <dbReference type="PROSITE" id="PS50835"/>
    </source>
</evidence>
<evidence type="ECO:0000313" key="7">
    <source>
        <dbReference type="EMBL" id="NXL95341.1"/>
    </source>
</evidence>
<dbReference type="PANTHER" id="PTHR24100:SF151">
    <property type="entry name" value="ICOS LIGAND"/>
    <property type="match status" value="1"/>
</dbReference>
<proteinExistence type="predicted"/>
<evidence type="ECO:0000256" key="4">
    <source>
        <dbReference type="SAM" id="Phobius"/>
    </source>
</evidence>
<name>A0A7L0WUV5_ALELA</name>
<dbReference type="InterPro" id="IPR007110">
    <property type="entry name" value="Ig-like_dom"/>
</dbReference>
<evidence type="ECO:0000256" key="2">
    <source>
        <dbReference type="ARBA" id="ARBA00023136"/>
    </source>
</evidence>
<dbReference type="EMBL" id="VXAV01011508">
    <property type="protein sequence ID" value="NXL95341.1"/>
    <property type="molecule type" value="Genomic_DNA"/>
</dbReference>
<dbReference type="InterPro" id="IPR053896">
    <property type="entry name" value="BTN3A2-like_Ig-C"/>
</dbReference>
<dbReference type="InterPro" id="IPR013106">
    <property type="entry name" value="Ig_V-set"/>
</dbReference>
<dbReference type="Gene3D" id="2.60.40.10">
    <property type="entry name" value="Immunoglobulins"/>
    <property type="match status" value="2"/>
</dbReference>
<feature type="non-terminal residue" evidence="7">
    <location>
        <position position="290"/>
    </location>
</feature>
<accession>A0A7L0WUV5</accession>
<dbReference type="InterPro" id="IPR036179">
    <property type="entry name" value="Ig-like_dom_sf"/>
</dbReference>
<feature type="chain" id="PRO_5029723521" evidence="5">
    <location>
        <begin position="21"/>
        <end position="290"/>
    </location>
</feature>
<protein>
    <submittedName>
        <fullName evidence="7">ICOSL protein</fullName>
    </submittedName>
</protein>
<dbReference type="SUPFAM" id="SSF48726">
    <property type="entry name" value="Immunoglobulin"/>
    <property type="match status" value="2"/>
</dbReference>
<keyword evidence="3" id="KW-0393">Immunoglobulin domain</keyword>
<keyword evidence="8" id="KW-1185">Reference proteome</keyword>